<evidence type="ECO:0000313" key="1">
    <source>
        <dbReference type="EMBL" id="GGF09424.1"/>
    </source>
</evidence>
<gene>
    <name evidence="1" type="ORF">GCM10011611_13630</name>
</gene>
<reference evidence="1" key="2">
    <citation type="submission" date="2020-09" db="EMBL/GenBank/DDBJ databases">
        <authorList>
            <person name="Sun Q."/>
            <person name="Zhou Y."/>
        </authorList>
    </citation>
    <scope>NUCLEOTIDE SEQUENCE</scope>
    <source>
        <strain evidence="1">CGMCC 1.15725</strain>
    </source>
</reference>
<protein>
    <submittedName>
        <fullName evidence="1">Uncharacterized protein</fullName>
    </submittedName>
</protein>
<dbReference type="EMBL" id="BMJQ01000003">
    <property type="protein sequence ID" value="GGF09424.1"/>
    <property type="molecule type" value="Genomic_DNA"/>
</dbReference>
<accession>A0A8J2YQZ9</accession>
<reference evidence="1" key="1">
    <citation type="journal article" date="2014" name="Int. J. Syst. Evol. Microbiol.">
        <title>Complete genome sequence of Corynebacterium casei LMG S-19264T (=DSM 44701T), isolated from a smear-ripened cheese.</title>
        <authorList>
            <consortium name="US DOE Joint Genome Institute (JGI-PGF)"/>
            <person name="Walter F."/>
            <person name="Albersmeier A."/>
            <person name="Kalinowski J."/>
            <person name="Ruckert C."/>
        </authorList>
    </citation>
    <scope>NUCLEOTIDE SEQUENCE</scope>
    <source>
        <strain evidence="1">CGMCC 1.15725</strain>
    </source>
</reference>
<dbReference type="Proteomes" id="UP000646365">
    <property type="component" value="Unassembled WGS sequence"/>
</dbReference>
<proteinExistence type="predicted"/>
<comment type="caution">
    <text evidence="1">The sequence shown here is derived from an EMBL/GenBank/DDBJ whole genome shotgun (WGS) entry which is preliminary data.</text>
</comment>
<name>A0A8J2YQZ9_9PROT</name>
<organism evidence="1 2">
    <name type="scientific">Aliidongia dinghuensis</name>
    <dbReference type="NCBI Taxonomy" id="1867774"/>
    <lineage>
        <taxon>Bacteria</taxon>
        <taxon>Pseudomonadati</taxon>
        <taxon>Pseudomonadota</taxon>
        <taxon>Alphaproteobacteria</taxon>
        <taxon>Rhodospirillales</taxon>
        <taxon>Dongiaceae</taxon>
        <taxon>Aliidongia</taxon>
    </lineage>
</organism>
<sequence length="102" mass="11731">MEDELEIDQPLPGRGPLRDIVRGSMQRLDRDQHAVNVRVAHETVVYDPEQGSVRTLDLIAIRSIGRLCYEKDIRTFRRRHDSAQPSAPVLSGWLSLYPPRIE</sequence>
<keyword evidence="2" id="KW-1185">Reference proteome</keyword>
<dbReference type="AlphaFoldDB" id="A0A8J2YQZ9"/>
<evidence type="ECO:0000313" key="2">
    <source>
        <dbReference type="Proteomes" id="UP000646365"/>
    </source>
</evidence>